<evidence type="ECO:0008006" key="3">
    <source>
        <dbReference type="Google" id="ProtNLM"/>
    </source>
</evidence>
<dbReference type="OrthoDB" id="2876792at2"/>
<dbReference type="PROSITE" id="PS51257">
    <property type="entry name" value="PROKAR_LIPOPROTEIN"/>
    <property type="match status" value="1"/>
</dbReference>
<gene>
    <name evidence="1" type="ORF">JCM9140_787</name>
</gene>
<proteinExistence type="predicted"/>
<protein>
    <recommendedName>
        <fullName evidence="3">Lipoprotein</fullName>
    </recommendedName>
</protein>
<evidence type="ECO:0000313" key="2">
    <source>
        <dbReference type="Proteomes" id="UP000018890"/>
    </source>
</evidence>
<comment type="caution">
    <text evidence="1">The sequence shown here is derived from an EMBL/GenBank/DDBJ whole genome shotgun (WGS) entry which is preliminary data.</text>
</comment>
<evidence type="ECO:0000313" key="1">
    <source>
        <dbReference type="EMBL" id="GAE24834.1"/>
    </source>
</evidence>
<dbReference type="STRING" id="1236970.JCM9140_787"/>
<organism evidence="1 2">
    <name type="scientific">Halalkalibacter wakoensis JCM 9140</name>
    <dbReference type="NCBI Taxonomy" id="1236970"/>
    <lineage>
        <taxon>Bacteria</taxon>
        <taxon>Bacillati</taxon>
        <taxon>Bacillota</taxon>
        <taxon>Bacilli</taxon>
        <taxon>Bacillales</taxon>
        <taxon>Bacillaceae</taxon>
        <taxon>Halalkalibacter</taxon>
    </lineage>
</organism>
<sequence length="210" mass="24194">MRATFLIMVSFLLLTGCDSLRTSISSEQTTMKEIVLTENEQVIFSMLADQIFYFDFTDDSGDFQTIEVGVDYFHYGNLVESLPGMTMATNDRESELRDERARFLFTMNKEEKDNHLEMNGTLKILFDSGSSGSSTYSFTREGAEVGALSRGYLIDRLDHIPIGEKIYVAYYVENSDSFIRAFDHELALKPNDDYEHVLFYYVKMDNELKE</sequence>
<reference evidence="1" key="1">
    <citation type="journal article" date="2014" name="Genome Announc.">
        <title>Draft Genome Sequences of Three Alkaliphilic Bacillus Strains, Bacillus wakoensis JCM 9140T, Bacillus akibai JCM 9157T, and Bacillus hemicellulosilyticus JCM 9152T.</title>
        <authorList>
            <person name="Yuki M."/>
            <person name="Oshima K."/>
            <person name="Suda W."/>
            <person name="Oshida Y."/>
            <person name="Kitamura K."/>
            <person name="Iida T."/>
            <person name="Hattori M."/>
            <person name="Ohkuma M."/>
        </authorList>
    </citation>
    <scope>NUCLEOTIDE SEQUENCE [LARGE SCALE GENOMIC DNA]</scope>
    <source>
        <strain evidence="1">JCM 9140</strain>
    </source>
</reference>
<dbReference type="Proteomes" id="UP000018890">
    <property type="component" value="Unassembled WGS sequence"/>
</dbReference>
<keyword evidence="2" id="KW-1185">Reference proteome</keyword>
<name>W4Q0C3_9BACI</name>
<dbReference type="RefSeq" id="WP_034742390.1">
    <property type="nucleotide sequence ID" value="NZ_BAUT01000004.1"/>
</dbReference>
<dbReference type="EMBL" id="BAUT01000004">
    <property type="protein sequence ID" value="GAE24834.1"/>
    <property type="molecule type" value="Genomic_DNA"/>
</dbReference>
<accession>W4Q0C3</accession>
<dbReference type="AlphaFoldDB" id="W4Q0C3"/>